<dbReference type="AlphaFoldDB" id="A0A6H2H9J8"/>
<evidence type="ECO:0000313" key="2">
    <source>
        <dbReference type="Proteomes" id="UP000502041"/>
    </source>
</evidence>
<dbReference type="KEGG" id="pvac:HC248_01841"/>
<keyword evidence="2" id="KW-1185">Reference proteome</keyword>
<organism evidence="1 2">
    <name type="scientific">Polaromonas vacuolata</name>
    <dbReference type="NCBI Taxonomy" id="37448"/>
    <lineage>
        <taxon>Bacteria</taxon>
        <taxon>Pseudomonadati</taxon>
        <taxon>Pseudomonadota</taxon>
        <taxon>Betaproteobacteria</taxon>
        <taxon>Burkholderiales</taxon>
        <taxon>Comamonadaceae</taxon>
        <taxon>Polaromonas</taxon>
    </lineage>
</organism>
<evidence type="ECO:0000313" key="1">
    <source>
        <dbReference type="EMBL" id="QJC56535.1"/>
    </source>
</evidence>
<proteinExistence type="predicted"/>
<gene>
    <name evidence="1" type="ORF">HC248_01841</name>
</gene>
<name>A0A6H2H9J8_9BURK</name>
<dbReference type="Proteomes" id="UP000502041">
    <property type="component" value="Chromosome"/>
</dbReference>
<sequence>MKYGINLVALYNNQASINALGDGRCDGLLYDDTNIVALLQTTRWSSDHEMRLPTLYVTPWSIALRSQEHGSAFERLISDAIVDWHRTGQLLELERHWKIPASSFALKHNQIWNQKKTDGTYFCGEKLNPDTPKECR</sequence>
<dbReference type="Gene3D" id="3.40.190.10">
    <property type="entry name" value="Periplasmic binding protein-like II"/>
    <property type="match status" value="2"/>
</dbReference>
<dbReference type="SUPFAM" id="SSF53850">
    <property type="entry name" value="Periplasmic binding protein-like II"/>
    <property type="match status" value="1"/>
</dbReference>
<protein>
    <submittedName>
        <fullName evidence="1">Uncharacterized protein</fullName>
    </submittedName>
</protein>
<dbReference type="RefSeq" id="WP_168922225.1">
    <property type="nucleotide sequence ID" value="NZ_CP051461.1"/>
</dbReference>
<dbReference type="EMBL" id="CP051461">
    <property type="protein sequence ID" value="QJC56535.1"/>
    <property type="molecule type" value="Genomic_DNA"/>
</dbReference>
<accession>A0A6H2H9J8</accession>
<reference evidence="1 2" key="1">
    <citation type="submission" date="2020-04" db="EMBL/GenBank/DDBJ databases">
        <title>Complete genome of a Psychrophilic, Marine, Gas Vacuolate Bacterium Polaromonas vacuolata KCTC 22033T.</title>
        <authorList>
            <person name="Hwang K."/>
            <person name="Kim K.M."/>
        </authorList>
    </citation>
    <scope>NUCLEOTIDE SEQUENCE [LARGE SCALE GENOMIC DNA]</scope>
    <source>
        <strain evidence="1 2">KCTC 22033</strain>
    </source>
</reference>